<dbReference type="PANTHER" id="PTHR12283">
    <property type="entry name" value="GLUTAMINYL-PEPTIDE CYCLOTRANSFERASE"/>
    <property type="match status" value="1"/>
</dbReference>
<gene>
    <name evidence="5" type="ORF">CC80DRAFT_494510</name>
</gene>
<dbReference type="EMBL" id="ML977003">
    <property type="protein sequence ID" value="KAF1953614.1"/>
    <property type="molecule type" value="Genomic_DNA"/>
</dbReference>
<protein>
    <recommendedName>
        <fullName evidence="3">Peptide hydrolase</fullName>
        <ecNumber evidence="3">3.4.-.-</ecNumber>
    </recommendedName>
</protein>
<dbReference type="InterPro" id="IPR007484">
    <property type="entry name" value="Peptidase_M28"/>
</dbReference>
<feature type="chain" id="PRO_5025705104" description="Peptide hydrolase" evidence="3">
    <location>
        <begin position="23"/>
        <end position="370"/>
    </location>
</feature>
<keyword evidence="3" id="KW-0862">Zinc</keyword>
<name>A0A6A5TN28_9PLEO</name>
<keyword evidence="1" id="KW-0808">Transferase</keyword>
<dbReference type="GO" id="GO:0006508">
    <property type="term" value="P:proteolysis"/>
    <property type="evidence" value="ECO:0007669"/>
    <property type="project" value="UniProtKB-KW"/>
</dbReference>
<evidence type="ECO:0000313" key="5">
    <source>
        <dbReference type="EMBL" id="KAF1953614.1"/>
    </source>
</evidence>
<organism evidence="5 6">
    <name type="scientific">Byssothecium circinans</name>
    <dbReference type="NCBI Taxonomy" id="147558"/>
    <lineage>
        <taxon>Eukaryota</taxon>
        <taxon>Fungi</taxon>
        <taxon>Dikarya</taxon>
        <taxon>Ascomycota</taxon>
        <taxon>Pezizomycotina</taxon>
        <taxon>Dothideomycetes</taxon>
        <taxon>Pleosporomycetidae</taxon>
        <taxon>Pleosporales</taxon>
        <taxon>Massarineae</taxon>
        <taxon>Massarinaceae</taxon>
        <taxon>Byssothecium</taxon>
    </lineage>
</organism>
<keyword evidence="3" id="KW-0645">Protease</keyword>
<dbReference type="Pfam" id="PF04389">
    <property type="entry name" value="Peptidase_M28"/>
    <property type="match status" value="1"/>
</dbReference>
<keyword evidence="3" id="KW-0378">Hydrolase</keyword>
<proteinExistence type="inferred from homology"/>
<evidence type="ECO:0000259" key="4">
    <source>
        <dbReference type="Pfam" id="PF04389"/>
    </source>
</evidence>
<dbReference type="SUPFAM" id="SSF53187">
    <property type="entry name" value="Zn-dependent exopeptidases"/>
    <property type="match status" value="1"/>
</dbReference>
<comment type="similarity">
    <text evidence="3">Belongs to the peptidase M28 family.</text>
</comment>
<evidence type="ECO:0000313" key="6">
    <source>
        <dbReference type="Proteomes" id="UP000800035"/>
    </source>
</evidence>
<dbReference type="GO" id="GO:0008270">
    <property type="term" value="F:zinc ion binding"/>
    <property type="evidence" value="ECO:0007669"/>
    <property type="project" value="TreeGrafter"/>
</dbReference>
<feature type="domain" description="Peptidase M28" evidence="4">
    <location>
        <begin position="104"/>
        <end position="348"/>
    </location>
</feature>
<accession>A0A6A5TN28</accession>
<feature type="signal peptide" evidence="3">
    <location>
        <begin position="1"/>
        <end position="22"/>
    </location>
</feature>
<dbReference type="CDD" id="cd03880">
    <property type="entry name" value="M28_QC_like"/>
    <property type="match status" value="1"/>
</dbReference>
<dbReference type="OrthoDB" id="3907302at2759"/>
<keyword evidence="6" id="KW-1185">Reference proteome</keyword>
<dbReference type="InterPro" id="IPR037457">
    <property type="entry name" value="M28_QC"/>
</dbReference>
<evidence type="ECO:0000256" key="2">
    <source>
        <dbReference type="ARBA" id="ARBA00023315"/>
    </source>
</evidence>
<keyword evidence="3" id="KW-0479">Metal-binding</keyword>
<dbReference type="GO" id="GO:0016603">
    <property type="term" value="F:glutaminyl-peptide cyclotransferase activity"/>
    <property type="evidence" value="ECO:0007669"/>
    <property type="project" value="InterPro"/>
</dbReference>
<evidence type="ECO:0000256" key="3">
    <source>
        <dbReference type="RuleBase" id="RU361240"/>
    </source>
</evidence>
<dbReference type="Gene3D" id="3.40.630.10">
    <property type="entry name" value="Zn peptidases"/>
    <property type="match status" value="1"/>
</dbReference>
<dbReference type="GO" id="GO:0008233">
    <property type="term" value="F:peptidase activity"/>
    <property type="evidence" value="ECO:0007669"/>
    <property type="project" value="UniProtKB-KW"/>
</dbReference>
<dbReference type="Proteomes" id="UP000800035">
    <property type="component" value="Unassembled WGS sequence"/>
</dbReference>
<dbReference type="AlphaFoldDB" id="A0A6A5TN28"/>
<dbReference type="InterPro" id="IPR040234">
    <property type="entry name" value="QC/QCL"/>
</dbReference>
<dbReference type="PANTHER" id="PTHR12283:SF2">
    <property type="entry name" value="PEPTIDE HYDROLASE"/>
    <property type="match status" value="1"/>
</dbReference>
<reference evidence="5" key="1">
    <citation type="journal article" date="2020" name="Stud. Mycol.">
        <title>101 Dothideomycetes genomes: a test case for predicting lifestyles and emergence of pathogens.</title>
        <authorList>
            <person name="Haridas S."/>
            <person name="Albert R."/>
            <person name="Binder M."/>
            <person name="Bloem J."/>
            <person name="Labutti K."/>
            <person name="Salamov A."/>
            <person name="Andreopoulos B."/>
            <person name="Baker S."/>
            <person name="Barry K."/>
            <person name="Bills G."/>
            <person name="Bluhm B."/>
            <person name="Cannon C."/>
            <person name="Castanera R."/>
            <person name="Culley D."/>
            <person name="Daum C."/>
            <person name="Ezra D."/>
            <person name="Gonzalez J."/>
            <person name="Henrissat B."/>
            <person name="Kuo A."/>
            <person name="Liang C."/>
            <person name="Lipzen A."/>
            <person name="Lutzoni F."/>
            <person name="Magnuson J."/>
            <person name="Mondo S."/>
            <person name="Nolan M."/>
            <person name="Ohm R."/>
            <person name="Pangilinan J."/>
            <person name="Park H.-J."/>
            <person name="Ramirez L."/>
            <person name="Alfaro M."/>
            <person name="Sun H."/>
            <person name="Tritt A."/>
            <person name="Yoshinaga Y."/>
            <person name="Zwiers L.-H."/>
            <person name="Turgeon B."/>
            <person name="Goodwin S."/>
            <person name="Spatafora J."/>
            <person name="Crous P."/>
            <person name="Grigoriev I."/>
        </authorList>
    </citation>
    <scope>NUCLEOTIDE SEQUENCE</scope>
    <source>
        <strain evidence="5">CBS 675.92</strain>
    </source>
</reference>
<dbReference type="EC" id="3.4.-.-" evidence="3"/>
<keyword evidence="2" id="KW-0012">Acyltransferase</keyword>
<keyword evidence="3" id="KW-0732">Signal</keyword>
<evidence type="ECO:0000256" key="1">
    <source>
        <dbReference type="ARBA" id="ARBA00022679"/>
    </source>
</evidence>
<sequence>MYLLSLAQLLSATTLHLLYAAAYKPLSDSFLRAIPPPTTVDPTNGTLLAPLLIPRVPGTPGQKTAQAHLHSFFTTQLPSWTLTWQNSTSTTPATGSVQIPFANLIAKREPPWTKPGEANLLTLVAHYDSKRVPEGFVGATDSAVPCAVLMYTAQVLDRYVSQMYGEMSELGEGGEVDMDMGVQILFLDGEEAFERWTDEDSLYGARSLAETWAATPNPAGQKFYRYRTPLNQIPLFLLLDLLGAPSPMVPSYFPTTHWAYLALSTVETRMRALNLLESSPAQNFLPDVNASIPAGAVSDDHLPFIARGVETLHVIPHPFPGVWHTLRDDGEHLDMRVVRDWCRIVAGFALEWLDMMEVWTEPEGGGGVGE</sequence>